<keyword evidence="1" id="KW-0378">Hydrolase</keyword>
<reference evidence="4" key="1">
    <citation type="submission" date="2025-08" db="UniProtKB">
        <authorList>
            <consortium name="RefSeq"/>
        </authorList>
    </citation>
    <scope>IDENTIFICATION</scope>
    <source>
        <strain evidence="4">OHB3-1</strain>
    </source>
</reference>
<comment type="similarity">
    <text evidence="1">Belongs to the ribosome-inactivating protein family.</text>
</comment>
<dbReference type="KEGG" id="mcha:111018562"/>
<dbReference type="InterPro" id="IPR001574">
    <property type="entry name" value="Ribosome_inactivat_prot"/>
</dbReference>
<dbReference type="EC" id="3.2.2.22" evidence="1"/>
<evidence type="ECO:0000256" key="2">
    <source>
        <dbReference type="SAM" id="SignalP"/>
    </source>
</evidence>
<dbReference type="InterPro" id="IPR016138">
    <property type="entry name" value="Ribosome_inactivat_prot_sub1"/>
</dbReference>
<dbReference type="Gene3D" id="4.10.470.10">
    <property type="entry name" value="Ricin (A Subunit), domain 2"/>
    <property type="match status" value="1"/>
</dbReference>
<feature type="signal peptide" evidence="2">
    <location>
        <begin position="1"/>
        <end position="24"/>
    </location>
</feature>
<comment type="catalytic activity">
    <reaction evidence="1">
        <text>Endohydrolysis of the N-glycosidic bond at one specific adenosine on the 28S rRNA.</text>
        <dbReference type="EC" id="3.2.2.22"/>
    </reaction>
</comment>
<keyword evidence="3" id="KW-1185">Reference proteome</keyword>
<dbReference type="GO" id="GO:0006952">
    <property type="term" value="P:defense response"/>
    <property type="evidence" value="ECO:0007669"/>
    <property type="project" value="UniProtKB-KW"/>
</dbReference>
<feature type="chain" id="PRO_5027072671" description="rRNA N-glycosylase" evidence="2">
    <location>
        <begin position="25"/>
        <end position="275"/>
    </location>
</feature>
<gene>
    <name evidence="4" type="primary">LOC111018562</name>
</gene>
<dbReference type="Pfam" id="PF00161">
    <property type="entry name" value="RIP"/>
    <property type="match status" value="2"/>
</dbReference>
<dbReference type="InterPro" id="IPR016139">
    <property type="entry name" value="Ribosome_inactivat_prot_sub2"/>
</dbReference>
<name>A0A6J1DBC7_MOMCH</name>
<dbReference type="Proteomes" id="UP000504603">
    <property type="component" value="Unplaced"/>
</dbReference>
<dbReference type="OrthoDB" id="1704365at2759"/>
<keyword evidence="2" id="KW-0732">Signal</keyword>
<keyword evidence="1" id="KW-0611">Plant defense</keyword>
<proteinExistence type="inferred from homology"/>
<evidence type="ECO:0000256" key="1">
    <source>
        <dbReference type="RuleBase" id="RU004915"/>
    </source>
</evidence>
<keyword evidence="1" id="KW-0652">Protein synthesis inhibitor</keyword>
<evidence type="ECO:0000313" key="3">
    <source>
        <dbReference type="Proteomes" id="UP000504603"/>
    </source>
</evidence>
<dbReference type="InterPro" id="IPR036041">
    <property type="entry name" value="Ribosome-inact_prot_sf"/>
</dbReference>
<dbReference type="GO" id="GO:0017148">
    <property type="term" value="P:negative regulation of translation"/>
    <property type="evidence" value="ECO:0007669"/>
    <property type="project" value="UniProtKB-KW"/>
</dbReference>
<protein>
    <recommendedName>
        <fullName evidence="1">rRNA N-glycosylase</fullName>
        <ecNumber evidence="1">3.2.2.22</ecNumber>
    </recommendedName>
</protein>
<dbReference type="PANTHER" id="PTHR33453">
    <property type="match status" value="1"/>
</dbReference>
<dbReference type="GO" id="GO:0090729">
    <property type="term" value="F:toxin activity"/>
    <property type="evidence" value="ECO:0007669"/>
    <property type="project" value="UniProtKB-KW"/>
</dbReference>
<dbReference type="GeneID" id="111018562"/>
<dbReference type="AlphaFoldDB" id="A0A6J1DBC7"/>
<dbReference type="SUPFAM" id="SSF56371">
    <property type="entry name" value="Ribosome inactivating proteins (RIP)"/>
    <property type="match status" value="1"/>
</dbReference>
<keyword evidence="1" id="KW-0800">Toxin</keyword>
<dbReference type="PANTHER" id="PTHR33453:SF34">
    <property type="entry name" value="RIBOSOME-INACTIVATING PROTEIN"/>
    <property type="match status" value="1"/>
</dbReference>
<accession>A0A6J1DBC7</accession>
<sequence>MNKFSAFLSIILAIFVLDVPSIKGRDPLNFNLLGVSSKSYKNFIEKQLRPALPSNEQVYSIPVLLPTIADKDRFLLINLANYDSETITVAVDVLNVPRHVDLDYSSNYKDLEGAAHASKEEIPLGFPALDAAITNMISYNNYRAVAKAFIVIIQTFAEAARFQSIMAEIAGIAADGSAKPSASMLSLETQWSALSKNIQYAKTNDGQFQTPVEIIDGKNNKVKITNVTSKVVTSNVKLLLNNRDKAMVMPSNCGYTMGRKWMVDDGCENHGWLIM</sequence>
<dbReference type="RefSeq" id="XP_022150386.1">
    <property type="nucleotide sequence ID" value="XM_022294694.1"/>
</dbReference>
<dbReference type="Gene3D" id="3.40.420.10">
    <property type="entry name" value="Ricin (A subunit), domain 1"/>
    <property type="match status" value="2"/>
</dbReference>
<organism evidence="3 4">
    <name type="scientific">Momordica charantia</name>
    <name type="common">Bitter gourd</name>
    <name type="synonym">Balsam pear</name>
    <dbReference type="NCBI Taxonomy" id="3673"/>
    <lineage>
        <taxon>Eukaryota</taxon>
        <taxon>Viridiplantae</taxon>
        <taxon>Streptophyta</taxon>
        <taxon>Embryophyta</taxon>
        <taxon>Tracheophyta</taxon>
        <taxon>Spermatophyta</taxon>
        <taxon>Magnoliopsida</taxon>
        <taxon>eudicotyledons</taxon>
        <taxon>Gunneridae</taxon>
        <taxon>Pentapetalae</taxon>
        <taxon>rosids</taxon>
        <taxon>fabids</taxon>
        <taxon>Cucurbitales</taxon>
        <taxon>Cucurbitaceae</taxon>
        <taxon>Momordiceae</taxon>
        <taxon>Momordica</taxon>
    </lineage>
</organism>
<evidence type="ECO:0000313" key="4">
    <source>
        <dbReference type="RefSeq" id="XP_022150386.1"/>
    </source>
</evidence>
<dbReference type="GO" id="GO:0030598">
    <property type="term" value="F:rRNA N-glycosylase activity"/>
    <property type="evidence" value="ECO:0007669"/>
    <property type="project" value="UniProtKB-EC"/>
</dbReference>